<comment type="caution">
    <text evidence="1">The sequence shown here is derived from an EMBL/GenBank/DDBJ whole genome shotgun (WGS) entry which is preliminary data.</text>
</comment>
<dbReference type="AlphaFoldDB" id="A0ABD5ZQE3"/>
<gene>
    <name evidence="1" type="ORF">ACFQJ4_10775</name>
</gene>
<name>A0ABD5ZQE3_9EURY</name>
<dbReference type="RefSeq" id="WP_276233940.1">
    <property type="nucleotide sequence ID" value="NZ_CP119802.1"/>
</dbReference>
<dbReference type="Pfam" id="PF23955">
    <property type="entry name" value="DUF7284"/>
    <property type="match status" value="1"/>
</dbReference>
<accession>A0ABD5ZQE3</accession>
<proteinExistence type="predicted"/>
<sequence length="286" mass="29762">MSRGVSTVLDAALFLLLVSAAATTLAAPHGTPPAPDAEPSATVVSRVSVSVNYSLAPGAAGAPERFPRVGETFDRHAHGRLAGLLARGAVRNTTVGGTELARTSDGYERAVAAAVANATGTRTRVLTVWQPYEGADVGGRLAAGPEPPRDASVASRVLRVETAAGGARARALAAANRSGYAGVARVLANATTRVLFPREGMTNALAADYPTDRLAARRYARADRLFGADTTAAIERGDAAAANERLRRALREGYERRVRAAFDSPAAAARAVRAGEVRIVVRRWSA</sequence>
<dbReference type="EMBL" id="JBHTAP010000001">
    <property type="protein sequence ID" value="MFC7235799.1"/>
    <property type="molecule type" value="Genomic_DNA"/>
</dbReference>
<protein>
    <submittedName>
        <fullName evidence="1">Uncharacterized protein</fullName>
    </submittedName>
</protein>
<reference evidence="1 2" key="1">
    <citation type="journal article" date="2019" name="Int. J. Syst. Evol. Microbiol.">
        <title>The Global Catalogue of Microorganisms (GCM) 10K type strain sequencing project: providing services to taxonomists for standard genome sequencing and annotation.</title>
        <authorList>
            <consortium name="The Broad Institute Genomics Platform"/>
            <consortium name="The Broad Institute Genome Sequencing Center for Infectious Disease"/>
            <person name="Wu L."/>
            <person name="Ma J."/>
        </authorList>
    </citation>
    <scope>NUCLEOTIDE SEQUENCE [LARGE SCALE GENOMIC DNA]</scope>
    <source>
        <strain evidence="1 2">DT85</strain>
    </source>
</reference>
<evidence type="ECO:0000313" key="1">
    <source>
        <dbReference type="EMBL" id="MFC7235799.1"/>
    </source>
</evidence>
<dbReference type="InterPro" id="IPR055708">
    <property type="entry name" value="DUF7284"/>
</dbReference>
<evidence type="ECO:0000313" key="2">
    <source>
        <dbReference type="Proteomes" id="UP001596398"/>
    </source>
</evidence>
<dbReference type="GeneID" id="79267497"/>
<dbReference type="Proteomes" id="UP001596398">
    <property type="component" value="Unassembled WGS sequence"/>
</dbReference>
<organism evidence="1 2">
    <name type="scientific">Halosegnis marinus</name>
    <dbReference type="NCBI Taxonomy" id="3034023"/>
    <lineage>
        <taxon>Archaea</taxon>
        <taxon>Methanobacteriati</taxon>
        <taxon>Methanobacteriota</taxon>
        <taxon>Stenosarchaea group</taxon>
        <taxon>Halobacteria</taxon>
        <taxon>Halobacteriales</taxon>
        <taxon>Natronomonadaceae</taxon>
        <taxon>Halosegnis</taxon>
    </lineage>
</organism>
<keyword evidence="2" id="KW-1185">Reference proteome</keyword>